<name>A0A078BF54_STYLE</name>
<evidence type="ECO:0000313" key="3">
    <source>
        <dbReference type="Proteomes" id="UP000039865"/>
    </source>
</evidence>
<dbReference type="Proteomes" id="UP000039865">
    <property type="component" value="Unassembled WGS sequence"/>
</dbReference>
<evidence type="ECO:0000313" key="2">
    <source>
        <dbReference type="EMBL" id="CDW91777.1"/>
    </source>
</evidence>
<gene>
    <name evidence="2" type="primary">Contig19065.g20213</name>
    <name evidence="2" type="ORF">STYLEM_20938</name>
</gene>
<feature type="compositionally biased region" description="Polar residues" evidence="1">
    <location>
        <begin position="451"/>
        <end position="462"/>
    </location>
</feature>
<protein>
    <submittedName>
        <fullName evidence="2">Uncharacterized protein</fullName>
    </submittedName>
</protein>
<feature type="compositionally biased region" description="Basic residues" evidence="1">
    <location>
        <begin position="431"/>
        <end position="441"/>
    </location>
</feature>
<dbReference type="EMBL" id="CCKQ01019741">
    <property type="protein sequence ID" value="CDW91777.1"/>
    <property type="molecule type" value="Genomic_DNA"/>
</dbReference>
<proteinExistence type="predicted"/>
<evidence type="ECO:0000256" key="1">
    <source>
        <dbReference type="SAM" id="MobiDB-lite"/>
    </source>
</evidence>
<organism evidence="2 3">
    <name type="scientific">Stylonychia lemnae</name>
    <name type="common">Ciliate</name>
    <dbReference type="NCBI Taxonomy" id="5949"/>
    <lineage>
        <taxon>Eukaryota</taxon>
        <taxon>Sar</taxon>
        <taxon>Alveolata</taxon>
        <taxon>Ciliophora</taxon>
        <taxon>Intramacronucleata</taxon>
        <taxon>Spirotrichea</taxon>
        <taxon>Stichotrichia</taxon>
        <taxon>Sporadotrichida</taxon>
        <taxon>Oxytrichidae</taxon>
        <taxon>Stylonychinae</taxon>
        <taxon>Stylonychia</taxon>
    </lineage>
</organism>
<keyword evidence="3" id="KW-1185">Reference proteome</keyword>
<accession>A0A078BF54</accession>
<sequence>MKEQQRQIMENVNKRIDEMQTTTRQFMPSLVITSSKAQNTKNNDKFDNSLIFSNNSLRNHKNSIAVNKAESKQAFLMLEQQKKDKLSNMALQKLTKFDFDQLGQETLKNSSNNNHSTHLQDKFAKFMTKSDSDESEKNGSIEFGINIARNSQRKYKNTRNSQIENTFQVNKVASSRFNQTQNSNININAQKLQIINNIDKLQVQNQSKFLYSMQQVSPFIERLPSYSHDPRRLSVVNNTQTLPSKRKFQEEGVYTNQYFTSMINESQNILENNGPDFQQISFDAIHKKVAMNLSSSVELPNIQSRNSKIRDGNLFLDHFQNIPFQQFHLNYLNSQSTVYNNHYETLKNYTKNLPQMPKKTITNLEILESAIKSTSLSTNKRAKKKSFAQFNLFNLNQSRRQNEQQDAKKKNVVLGNKLILLQNNNITSISNKRKNSLKKKSSSNVSHTSSQDRMLSNNNNKDSLIHQKDFNLEGSPY</sequence>
<reference evidence="2 3" key="1">
    <citation type="submission" date="2014-06" db="EMBL/GenBank/DDBJ databases">
        <authorList>
            <person name="Swart Estienne"/>
        </authorList>
    </citation>
    <scope>NUCLEOTIDE SEQUENCE [LARGE SCALE GENOMIC DNA]</scope>
    <source>
        <strain evidence="2 3">130c</strain>
    </source>
</reference>
<dbReference type="AlphaFoldDB" id="A0A078BF54"/>
<dbReference type="InParanoid" id="A0A078BF54"/>
<feature type="region of interest" description="Disordered" evidence="1">
    <location>
        <begin position="430"/>
        <end position="477"/>
    </location>
</feature>